<dbReference type="GO" id="GO:0006883">
    <property type="term" value="P:intracellular sodium ion homeostasis"/>
    <property type="evidence" value="ECO:0007669"/>
    <property type="project" value="TreeGrafter"/>
</dbReference>
<dbReference type="FunFam" id="3.40.50.1000:FF:000001">
    <property type="entry name" value="Phospholipid-transporting ATPase IC"/>
    <property type="match status" value="1"/>
</dbReference>
<dbReference type="Pfam" id="PF00702">
    <property type="entry name" value="Hydrolase"/>
    <property type="match status" value="1"/>
</dbReference>
<comment type="caution">
    <text evidence="12">The sequence shown here is derived from an EMBL/GenBank/DDBJ whole genome shotgun (WGS) entry which is preliminary data.</text>
</comment>
<proteinExistence type="predicted"/>
<dbReference type="InterPro" id="IPR004014">
    <property type="entry name" value="ATPase_P-typ_cation-transptr_N"/>
</dbReference>
<feature type="transmembrane region" description="Helical" evidence="10">
    <location>
        <begin position="365"/>
        <end position="398"/>
    </location>
</feature>
<keyword evidence="2" id="KW-1003">Cell membrane</keyword>
<gene>
    <name evidence="12" type="ORF">SPBR_05507</name>
</gene>
<dbReference type="InterPro" id="IPR001757">
    <property type="entry name" value="P_typ_ATPase"/>
</dbReference>
<dbReference type="GO" id="GO:1902600">
    <property type="term" value="P:proton transmembrane transport"/>
    <property type="evidence" value="ECO:0007669"/>
    <property type="project" value="TreeGrafter"/>
</dbReference>
<feature type="transmembrane region" description="Helical" evidence="10">
    <location>
        <begin position="1034"/>
        <end position="1062"/>
    </location>
</feature>
<dbReference type="SFLD" id="SFLDS00003">
    <property type="entry name" value="Haloacid_Dehalogenase"/>
    <property type="match status" value="1"/>
</dbReference>
<comment type="subcellular location">
    <subcellularLocation>
        <location evidence="1">Cell membrane</location>
        <topology evidence="1">Multi-pass membrane protein</topology>
    </subcellularLocation>
</comment>
<feature type="transmembrane region" description="Helical" evidence="10">
    <location>
        <begin position="161"/>
        <end position="182"/>
    </location>
</feature>
<feature type="region of interest" description="Disordered" evidence="9">
    <location>
        <begin position="1"/>
        <end position="100"/>
    </location>
</feature>
<protein>
    <submittedName>
        <fullName evidence="12">Sodium/potassium-transporting ATPase subunit alpha</fullName>
    </submittedName>
</protein>
<dbReference type="PANTHER" id="PTHR43294">
    <property type="entry name" value="SODIUM/POTASSIUM-TRANSPORTING ATPASE SUBUNIT ALPHA"/>
    <property type="match status" value="1"/>
</dbReference>
<feature type="compositionally biased region" description="Basic and acidic residues" evidence="9">
    <location>
        <begin position="89"/>
        <end position="100"/>
    </location>
</feature>
<dbReference type="InterPro" id="IPR008250">
    <property type="entry name" value="ATPase_P-typ_transduc_dom_A_sf"/>
</dbReference>
<dbReference type="SMART" id="SM00831">
    <property type="entry name" value="Cation_ATPase_N"/>
    <property type="match status" value="1"/>
</dbReference>
<dbReference type="Pfam" id="PF00122">
    <property type="entry name" value="E1-E2_ATPase"/>
    <property type="match status" value="1"/>
</dbReference>
<dbReference type="EMBL" id="AWTV01000004">
    <property type="protein sequence ID" value="KIH94131.1"/>
    <property type="molecule type" value="Genomic_DNA"/>
</dbReference>
<dbReference type="PROSITE" id="PS00154">
    <property type="entry name" value="ATPASE_E1_E2"/>
    <property type="match status" value="1"/>
</dbReference>
<evidence type="ECO:0000313" key="13">
    <source>
        <dbReference type="Proteomes" id="UP000031575"/>
    </source>
</evidence>
<dbReference type="SUPFAM" id="SSF81665">
    <property type="entry name" value="Calcium ATPase, transmembrane domain M"/>
    <property type="match status" value="1"/>
</dbReference>
<dbReference type="GO" id="GO:0005391">
    <property type="term" value="F:P-type sodium:potassium-exchanging transporter activity"/>
    <property type="evidence" value="ECO:0007669"/>
    <property type="project" value="TreeGrafter"/>
</dbReference>
<evidence type="ECO:0000256" key="1">
    <source>
        <dbReference type="ARBA" id="ARBA00004651"/>
    </source>
</evidence>
<keyword evidence="5" id="KW-0067">ATP-binding</keyword>
<keyword evidence="7 10" id="KW-1133">Transmembrane helix</keyword>
<feature type="transmembrane region" description="Helical" evidence="10">
    <location>
        <begin position="1140"/>
        <end position="1159"/>
    </location>
</feature>
<evidence type="ECO:0000256" key="6">
    <source>
        <dbReference type="ARBA" id="ARBA00022967"/>
    </source>
</evidence>
<feature type="transmembrane region" description="Helical" evidence="10">
    <location>
        <begin position="1171"/>
        <end position="1189"/>
    </location>
</feature>
<reference evidence="12 13" key="1">
    <citation type="journal article" date="2014" name="BMC Genomics">
        <title>Comparative genomics of the major fungal agents of human and animal Sporotrichosis: Sporothrix schenckii and Sporothrix brasiliensis.</title>
        <authorList>
            <person name="Teixeira M.M."/>
            <person name="de Almeida L.G."/>
            <person name="Kubitschek-Barreira P."/>
            <person name="Alves F.L."/>
            <person name="Kioshima E.S."/>
            <person name="Abadio A.K."/>
            <person name="Fernandes L."/>
            <person name="Derengowski L.S."/>
            <person name="Ferreira K.S."/>
            <person name="Souza R.C."/>
            <person name="Ruiz J.C."/>
            <person name="de Andrade N.C."/>
            <person name="Paes H.C."/>
            <person name="Nicola A.M."/>
            <person name="Albuquerque P."/>
            <person name="Gerber A.L."/>
            <person name="Martins V.P."/>
            <person name="Peconick L.D."/>
            <person name="Neto A.V."/>
            <person name="Chaucanez C.B."/>
            <person name="Silva P.A."/>
            <person name="Cunha O.L."/>
            <person name="de Oliveira F.F."/>
            <person name="dos Santos T.C."/>
            <person name="Barros A.L."/>
            <person name="Soares M.A."/>
            <person name="de Oliveira L.M."/>
            <person name="Marini M.M."/>
            <person name="Villalobos-Duno H."/>
            <person name="Cunha M.M."/>
            <person name="de Hoog S."/>
            <person name="da Silveira J.F."/>
            <person name="Henrissat B."/>
            <person name="Nino-Vega G.A."/>
            <person name="Cisalpino P.S."/>
            <person name="Mora-Montes H.M."/>
            <person name="Almeida S.R."/>
            <person name="Stajich J.E."/>
            <person name="Lopes-Bezerra L.M."/>
            <person name="Vasconcelos A.T."/>
            <person name="Felipe M.S."/>
        </authorList>
    </citation>
    <scope>NUCLEOTIDE SEQUENCE [LARGE SCALE GENOMIC DNA]</scope>
    <source>
        <strain evidence="12 13">5110</strain>
    </source>
</reference>
<feature type="compositionally biased region" description="Low complexity" evidence="9">
    <location>
        <begin position="42"/>
        <end position="52"/>
    </location>
</feature>
<dbReference type="GO" id="GO:0016887">
    <property type="term" value="F:ATP hydrolysis activity"/>
    <property type="evidence" value="ECO:0007669"/>
    <property type="project" value="InterPro"/>
</dbReference>
<dbReference type="InterPro" id="IPR023298">
    <property type="entry name" value="ATPase_P-typ_TM_dom_sf"/>
</dbReference>
<name>A0A0C2IYK3_9PEZI</name>
<feature type="transmembrane region" description="Helical" evidence="10">
    <location>
        <begin position="990"/>
        <end position="1013"/>
    </location>
</feature>
<dbReference type="GO" id="GO:0030007">
    <property type="term" value="P:intracellular potassium ion homeostasis"/>
    <property type="evidence" value="ECO:0007669"/>
    <property type="project" value="TreeGrafter"/>
</dbReference>
<feature type="compositionally biased region" description="Basic residues" evidence="9">
    <location>
        <begin position="53"/>
        <end position="66"/>
    </location>
</feature>
<dbReference type="NCBIfam" id="TIGR01494">
    <property type="entry name" value="ATPase_P-type"/>
    <property type="match status" value="2"/>
</dbReference>
<feature type="transmembrane region" description="Helical" evidence="10">
    <location>
        <begin position="414"/>
        <end position="432"/>
    </location>
</feature>
<organism evidence="12 13">
    <name type="scientific">Sporothrix brasiliensis 5110</name>
    <dbReference type="NCBI Taxonomy" id="1398154"/>
    <lineage>
        <taxon>Eukaryota</taxon>
        <taxon>Fungi</taxon>
        <taxon>Dikarya</taxon>
        <taxon>Ascomycota</taxon>
        <taxon>Pezizomycotina</taxon>
        <taxon>Sordariomycetes</taxon>
        <taxon>Sordariomycetidae</taxon>
        <taxon>Ophiostomatales</taxon>
        <taxon>Ophiostomataceae</taxon>
        <taxon>Sporothrix</taxon>
    </lineage>
</organism>
<accession>A0A0C2IYK3</accession>
<dbReference type="RefSeq" id="XP_040622141.1">
    <property type="nucleotide sequence ID" value="XM_040763771.1"/>
</dbReference>
<feature type="transmembrane region" description="Helical" evidence="10">
    <location>
        <begin position="963"/>
        <end position="984"/>
    </location>
</feature>
<dbReference type="InterPro" id="IPR036412">
    <property type="entry name" value="HAD-like_sf"/>
</dbReference>
<dbReference type="SFLD" id="SFLDF00027">
    <property type="entry name" value="p-type_atpase"/>
    <property type="match status" value="1"/>
</dbReference>
<evidence type="ECO:0000256" key="3">
    <source>
        <dbReference type="ARBA" id="ARBA00022692"/>
    </source>
</evidence>
<feature type="transmembrane region" description="Helical" evidence="10">
    <location>
        <begin position="1102"/>
        <end position="1119"/>
    </location>
</feature>
<feature type="compositionally biased region" description="Basic and acidic residues" evidence="9">
    <location>
        <begin position="11"/>
        <end position="35"/>
    </location>
</feature>
<dbReference type="SUPFAM" id="SSF56784">
    <property type="entry name" value="HAD-like"/>
    <property type="match status" value="1"/>
</dbReference>
<dbReference type="InterPro" id="IPR050510">
    <property type="entry name" value="Cation_transp_ATPase_P-type"/>
</dbReference>
<dbReference type="Pfam" id="PF00689">
    <property type="entry name" value="Cation_ATPase_C"/>
    <property type="match status" value="1"/>
</dbReference>
<dbReference type="Gene3D" id="2.70.150.10">
    <property type="entry name" value="Calcium-transporting ATPase, cytoplasmic transduction domain A"/>
    <property type="match status" value="1"/>
</dbReference>
<keyword evidence="8 10" id="KW-0472">Membrane</keyword>
<dbReference type="AlphaFoldDB" id="A0A0C2IYK3"/>
<keyword evidence="13" id="KW-1185">Reference proteome</keyword>
<dbReference type="InterPro" id="IPR006068">
    <property type="entry name" value="ATPase_P-typ_cation-transptr_C"/>
</dbReference>
<dbReference type="OrthoDB" id="158672at2759"/>
<dbReference type="PANTHER" id="PTHR43294:SF21">
    <property type="entry name" value="CATION TRANSPORTING ATPASE"/>
    <property type="match status" value="1"/>
</dbReference>
<evidence type="ECO:0000256" key="7">
    <source>
        <dbReference type="ARBA" id="ARBA00022989"/>
    </source>
</evidence>
<feature type="transmembrane region" description="Helical" evidence="10">
    <location>
        <begin position="194"/>
        <end position="216"/>
    </location>
</feature>
<dbReference type="Gene3D" id="1.20.1110.10">
    <property type="entry name" value="Calcium-transporting ATPase, transmembrane domain"/>
    <property type="match status" value="1"/>
</dbReference>
<evidence type="ECO:0000259" key="11">
    <source>
        <dbReference type="SMART" id="SM00831"/>
    </source>
</evidence>
<dbReference type="GO" id="GO:1990573">
    <property type="term" value="P:potassium ion import across plasma membrane"/>
    <property type="evidence" value="ECO:0007669"/>
    <property type="project" value="TreeGrafter"/>
</dbReference>
<evidence type="ECO:0000256" key="2">
    <source>
        <dbReference type="ARBA" id="ARBA00022475"/>
    </source>
</evidence>
<dbReference type="VEuPathDB" id="FungiDB:SPBR_05507"/>
<dbReference type="Proteomes" id="UP000031575">
    <property type="component" value="Unassembled WGS sequence"/>
</dbReference>
<dbReference type="GO" id="GO:0005886">
    <property type="term" value="C:plasma membrane"/>
    <property type="evidence" value="ECO:0007669"/>
    <property type="project" value="UniProtKB-SubCell"/>
</dbReference>
<feature type="domain" description="Cation-transporting P-type ATPase N-terminal" evidence="11">
    <location>
        <begin position="112"/>
        <end position="185"/>
    </location>
</feature>
<dbReference type="Pfam" id="PF00690">
    <property type="entry name" value="Cation_ATPase_N"/>
    <property type="match status" value="1"/>
</dbReference>
<dbReference type="GO" id="GO:0005524">
    <property type="term" value="F:ATP binding"/>
    <property type="evidence" value="ECO:0007669"/>
    <property type="project" value="UniProtKB-KW"/>
</dbReference>
<evidence type="ECO:0000256" key="8">
    <source>
        <dbReference type="ARBA" id="ARBA00023136"/>
    </source>
</evidence>
<evidence type="ECO:0000313" key="12">
    <source>
        <dbReference type="EMBL" id="KIH94131.1"/>
    </source>
</evidence>
<dbReference type="SUPFAM" id="SSF81660">
    <property type="entry name" value="Metal cation-transporting ATPase, ATP-binding domain N"/>
    <property type="match status" value="1"/>
</dbReference>
<dbReference type="HOGENOM" id="CLU_002360_4_1_1"/>
<dbReference type="InterPro" id="IPR059000">
    <property type="entry name" value="ATPase_P-type_domA"/>
</dbReference>
<evidence type="ECO:0000256" key="10">
    <source>
        <dbReference type="SAM" id="Phobius"/>
    </source>
</evidence>
<dbReference type="PRINTS" id="PR00120">
    <property type="entry name" value="HATPASE"/>
</dbReference>
<evidence type="ECO:0000256" key="5">
    <source>
        <dbReference type="ARBA" id="ARBA00022840"/>
    </source>
</evidence>
<dbReference type="GeneID" id="63678692"/>
<evidence type="ECO:0000256" key="4">
    <source>
        <dbReference type="ARBA" id="ARBA00022741"/>
    </source>
</evidence>
<dbReference type="Gene3D" id="3.40.1110.10">
    <property type="entry name" value="Calcium-transporting ATPase, cytoplasmic domain N"/>
    <property type="match status" value="1"/>
</dbReference>
<keyword evidence="6" id="KW-1278">Translocase</keyword>
<dbReference type="InterPro" id="IPR023214">
    <property type="entry name" value="HAD_sf"/>
</dbReference>
<evidence type="ECO:0000256" key="9">
    <source>
        <dbReference type="SAM" id="MobiDB-lite"/>
    </source>
</evidence>
<dbReference type="InterPro" id="IPR044492">
    <property type="entry name" value="P_typ_ATPase_HD_dom"/>
</dbReference>
<dbReference type="InterPro" id="IPR018303">
    <property type="entry name" value="ATPase_P-typ_P_site"/>
</dbReference>
<dbReference type="SUPFAM" id="SSF81653">
    <property type="entry name" value="Calcium ATPase, transduction domain A"/>
    <property type="match status" value="1"/>
</dbReference>
<dbReference type="SFLD" id="SFLDG00002">
    <property type="entry name" value="C1.7:_P-type_atpase_like"/>
    <property type="match status" value="1"/>
</dbReference>
<dbReference type="InterPro" id="IPR023299">
    <property type="entry name" value="ATPase_P-typ_cyto_dom_N"/>
</dbReference>
<dbReference type="Gene3D" id="3.40.50.1000">
    <property type="entry name" value="HAD superfamily/HAD-like"/>
    <property type="match status" value="1"/>
</dbReference>
<dbReference type="PRINTS" id="PR00119">
    <property type="entry name" value="CATATPASE"/>
</dbReference>
<keyword evidence="3 10" id="KW-0812">Transmembrane</keyword>
<dbReference type="GO" id="GO:0036376">
    <property type="term" value="P:sodium ion export across plasma membrane"/>
    <property type="evidence" value="ECO:0007669"/>
    <property type="project" value="TreeGrafter"/>
</dbReference>
<keyword evidence="4" id="KW-0547">Nucleotide-binding</keyword>
<dbReference type="Pfam" id="PF13246">
    <property type="entry name" value="Cation_ATPase"/>
    <property type="match status" value="2"/>
</dbReference>
<sequence length="1210" mass="130288">MVVENTLIWQKADDEEKGGVRASRHDRFALEKGEGSDENDDGSPSSSSGGARMRNRSTRQRSRSSRRSIDPSAALPIQYRTLSQDIDDAERQRKGEQAKAKDAMVSKFEAIDWHKISSAELEKRLDTSIVAGLSADTAKDRLRAHGANAISPLPNPWFGKVVGYFFKGFGSILAVGGILVFLSWKPLGEPAPAVANLALGIVLIAVFLIQAAFNGWQDWSSSRVMQSITAMLPASCHVFRENGTQTEIAAADLVPGDVLLLTAGDRIPADVRYVRVSHDMTVDRAVLTGESKPIKASASEGRTASASDNYLETNCIGLQGTHCVTGTARAVVVATGDSTVFGQIAKLTSTPKAGLTTMEREILRFVLLIFVIMVTWIVVLVAVWYVCLFLCILIALVYQALGRAGWLRKAHPDWISVPMLIVSAVSVAIAYIPEGLPIATTASLTITANLMKKHRILCKSLKTVETLGAVSVICSDKTGTLTKNKMYVTDCSLGVTTYTTDEAVLLAEGAAASAFPSPLNQLRAGAGLCNTAEFDTAAEDKDDVEANGTKKERRIFGNATDQAALRLADRLGPIGELRAAWTTVADLAFDSKTKYMATALALDDTGNNNSMAHQCLTHGEVVDSTFGKANRSAPALPLPAVQQNTLLFLKGAPDMLLDKCTRIVQAGVGEGGSSVVALTPATRAAVQQTKDTWSVEGRRVILVARKILAPGVLVSGAAAKNDERLKSEVHAGAFTLIGLLALMDPPRDEIHDVMQTLRGAGIRSVMVTGDFGLTALAIARQCGMVSTRAVHGMADLVRSPSKSVGASSEKTDAAPSAARKWAAKLHVARADAAPMDHHLPPTPPQTTALLLTGADLLKVNDYQWDQICSATHYPEIVFARTTPDQKLRIVRAFQARGAVVAMTGDGVNDAPALKAADVGIALAGGSDIAVEAADMVLLGGSTFASVVAAVRYGRLVFDNMKKIIAYLLPAGSWSEFWPVFTNVILGLPQILSSFLMIIICCFTDCIAAIVLAYETPEADLLLRPPRNLRTTRLVNWQLMFHAYGFVGMFEVVLSFTMAYWYLVRRGVPFGELWLSFGNYDAAFLATVDGLDGLTARINEASSVYFITLVVLQWFNLMAVRTRRLSLFQHPPAFNKATQNLLLFPAIVLSLGIAVIWLYIPQLQVVLGTSGVPAEYYFLPMALGLGLLGLDEARKASVRRWPNGLLAKMAW</sequence>